<feature type="transmembrane region" description="Helical" evidence="5">
    <location>
        <begin position="72"/>
        <end position="90"/>
    </location>
</feature>
<dbReference type="GO" id="GO:0016020">
    <property type="term" value="C:membrane"/>
    <property type="evidence" value="ECO:0007669"/>
    <property type="project" value="UniProtKB-SubCell"/>
</dbReference>
<name>A0A0K6IIY9_9GAMM</name>
<proteinExistence type="predicted"/>
<dbReference type="InterPro" id="IPR050997">
    <property type="entry name" value="MAPEG"/>
</dbReference>
<feature type="transmembrane region" description="Helical" evidence="5">
    <location>
        <begin position="102"/>
        <end position="124"/>
    </location>
</feature>
<keyword evidence="7" id="KW-1185">Reference proteome</keyword>
<dbReference type="Gene3D" id="1.20.120.550">
    <property type="entry name" value="Membrane associated eicosanoid/glutathione metabolism-like domain"/>
    <property type="match status" value="1"/>
</dbReference>
<dbReference type="AlphaFoldDB" id="A0A0K6IIY9"/>
<dbReference type="GO" id="GO:0004602">
    <property type="term" value="F:glutathione peroxidase activity"/>
    <property type="evidence" value="ECO:0007669"/>
    <property type="project" value="TreeGrafter"/>
</dbReference>
<evidence type="ECO:0000256" key="5">
    <source>
        <dbReference type="SAM" id="Phobius"/>
    </source>
</evidence>
<evidence type="ECO:0000256" key="4">
    <source>
        <dbReference type="ARBA" id="ARBA00023136"/>
    </source>
</evidence>
<evidence type="ECO:0000256" key="2">
    <source>
        <dbReference type="ARBA" id="ARBA00022692"/>
    </source>
</evidence>
<dbReference type="GO" id="GO:0006691">
    <property type="term" value="P:leukotriene metabolic process"/>
    <property type="evidence" value="ECO:0007669"/>
    <property type="project" value="UniProtKB-ARBA"/>
</dbReference>
<dbReference type="InterPro" id="IPR001129">
    <property type="entry name" value="Membr-assoc_MAPEG"/>
</dbReference>
<dbReference type="PANTHER" id="PTHR10250">
    <property type="entry name" value="MICROSOMAL GLUTATHIONE S-TRANSFERASE"/>
    <property type="match status" value="1"/>
</dbReference>
<feature type="transmembrane region" description="Helical" evidence="5">
    <location>
        <begin position="6"/>
        <end position="25"/>
    </location>
</feature>
<accession>A0A0K6IIY9</accession>
<dbReference type="Pfam" id="PF01124">
    <property type="entry name" value="MAPEG"/>
    <property type="match status" value="1"/>
</dbReference>
<keyword evidence="4 5" id="KW-0472">Membrane</keyword>
<sequence length="129" mass="14041">MEYIELVGALAVLQFFFFGFMTGSARRKSGLKAPAVTGDAGFERMYRVQTNTLETLVAFLPALFIAGNHWPSALVSGIGVIYLVGRFIYWRAYISNSESRGLGFMLSILPTFVLIALAILGPLISVANA</sequence>
<dbReference type="SUPFAM" id="SSF161084">
    <property type="entry name" value="MAPEG domain-like"/>
    <property type="match status" value="1"/>
</dbReference>
<keyword evidence="2 5" id="KW-0812">Transmembrane</keyword>
<dbReference type="Proteomes" id="UP000182769">
    <property type="component" value="Unassembled WGS sequence"/>
</dbReference>
<protein>
    <submittedName>
        <fullName evidence="6">MAPEG family</fullName>
    </submittedName>
</protein>
<evidence type="ECO:0000256" key="3">
    <source>
        <dbReference type="ARBA" id="ARBA00022989"/>
    </source>
</evidence>
<dbReference type="RefSeq" id="WP_055462257.1">
    <property type="nucleotide sequence ID" value="NZ_CYHG01000003.1"/>
</dbReference>
<evidence type="ECO:0000313" key="6">
    <source>
        <dbReference type="EMBL" id="CUB03292.1"/>
    </source>
</evidence>
<evidence type="ECO:0000313" key="7">
    <source>
        <dbReference type="Proteomes" id="UP000182769"/>
    </source>
</evidence>
<dbReference type="PANTHER" id="PTHR10250:SF15">
    <property type="entry name" value="MICROSOMAL GLUTATHIONE S-TRANSFERASE-RELATED"/>
    <property type="match status" value="1"/>
</dbReference>
<keyword evidence="3 5" id="KW-1133">Transmembrane helix</keyword>
<comment type="subcellular location">
    <subcellularLocation>
        <location evidence="1">Membrane</location>
        <topology evidence="1">Multi-pass membrane protein</topology>
    </subcellularLocation>
</comment>
<gene>
    <name evidence="6" type="ORF">Ga0061065_103142</name>
</gene>
<dbReference type="OrthoDB" id="464934at2"/>
<dbReference type="EMBL" id="CYHG01000003">
    <property type="protein sequence ID" value="CUB03292.1"/>
    <property type="molecule type" value="Genomic_DNA"/>
</dbReference>
<dbReference type="InterPro" id="IPR023352">
    <property type="entry name" value="MAPEG-like_dom_sf"/>
</dbReference>
<evidence type="ECO:0000256" key="1">
    <source>
        <dbReference type="ARBA" id="ARBA00004141"/>
    </source>
</evidence>
<reference evidence="7" key="1">
    <citation type="submission" date="2015-08" db="EMBL/GenBank/DDBJ databases">
        <authorList>
            <person name="Varghese N."/>
        </authorList>
    </citation>
    <scope>NUCLEOTIDE SEQUENCE [LARGE SCALE GENOMIC DNA]</scope>
    <source>
        <strain evidence="7">JCM 18476</strain>
    </source>
</reference>
<dbReference type="STRING" id="1137284.GCA_001418205_01139"/>
<dbReference type="GO" id="GO:0004364">
    <property type="term" value="F:glutathione transferase activity"/>
    <property type="evidence" value="ECO:0007669"/>
    <property type="project" value="TreeGrafter"/>
</dbReference>
<organism evidence="6 7">
    <name type="scientific">Marinomonas fungiae</name>
    <dbReference type="NCBI Taxonomy" id="1137284"/>
    <lineage>
        <taxon>Bacteria</taxon>
        <taxon>Pseudomonadati</taxon>
        <taxon>Pseudomonadota</taxon>
        <taxon>Gammaproteobacteria</taxon>
        <taxon>Oceanospirillales</taxon>
        <taxon>Oceanospirillaceae</taxon>
        <taxon>Marinomonas</taxon>
    </lineage>
</organism>